<dbReference type="OMA" id="ICQSKSK"/>
<dbReference type="AlphaFoldDB" id="A0A8S1MCA7"/>
<sequence>MGICHSKSKLKRSGAFHCIPIDFDKLKKYNQERQHNDFNTVKQQSFCQLICQDANKFSNPQTQTYNYDQTQQIEFKKHY</sequence>
<reference evidence="1" key="1">
    <citation type="submission" date="2021-01" db="EMBL/GenBank/DDBJ databases">
        <authorList>
            <consortium name="Genoscope - CEA"/>
            <person name="William W."/>
        </authorList>
    </citation>
    <scope>NUCLEOTIDE SEQUENCE</scope>
</reference>
<accession>A0A8S1MCA7</accession>
<dbReference type="Proteomes" id="UP000688137">
    <property type="component" value="Unassembled WGS sequence"/>
</dbReference>
<name>A0A8S1MCA7_PARPR</name>
<comment type="caution">
    <text evidence="1">The sequence shown here is derived from an EMBL/GenBank/DDBJ whole genome shotgun (WGS) entry which is preliminary data.</text>
</comment>
<dbReference type="EMBL" id="CAJJDM010000060">
    <property type="protein sequence ID" value="CAD8077877.1"/>
    <property type="molecule type" value="Genomic_DNA"/>
</dbReference>
<organism evidence="1 2">
    <name type="scientific">Paramecium primaurelia</name>
    <dbReference type="NCBI Taxonomy" id="5886"/>
    <lineage>
        <taxon>Eukaryota</taxon>
        <taxon>Sar</taxon>
        <taxon>Alveolata</taxon>
        <taxon>Ciliophora</taxon>
        <taxon>Intramacronucleata</taxon>
        <taxon>Oligohymenophorea</taxon>
        <taxon>Peniculida</taxon>
        <taxon>Parameciidae</taxon>
        <taxon>Paramecium</taxon>
    </lineage>
</organism>
<proteinExistence type="predicted"/>
<protein>
    <submittedName>
        <fullName evidence="1">Uncharacterized protein</fullName>
    </submittedName>
</protein>
<gene>
    <name evidence="1" type="ORF">PPRIM_AZ9-3.1.T0590050</name>
</gene>
<evidence type="ECO:0000313" key="1">
    <source>
        <dbReference type="EMBL" id="CAD8077877.1"/>
    </source>
</evidence>
<evidence type="ECO:0000313" key="2">
    <source>
        <dbReference type="Proteomes" id="UP000688137"/>
    </source>
</evidence>
<keyword evidence="2" id="KW-1185">Reference proteome</keyword>